<feature type="transmembrane region" description="Helical" evidence="1">
    <location>
        <begin position="14"/>
        <end position="33"/>
    </location>
</feature>
<evidence type="ECO:0000313" key="2">
    <source>
        <dbReference type="EMBL" id="EWM54769.1"/>
    </source>
</evidence>
<keyword evidence="1" id="KW-0472">Membrane</keyword>
<feature type="transmembrane region" description="Helical" evidence="1">
    <location>
        <begin position="39"/>
        <end position="55"/>
    </location>
</feature>
<organism evidence="2 3">
    <name type="scientific">Ruminococcus flavefaciens 007c</name>
    <dbReference type="NCBI Taxonomy" id="1341157"/>
    <lineage>
        <taxon>Bacteria</taxon>
        <taxon>Bacillati</taxon>
        <taxon>Bacillota</taxon>
        <taxon>Clostridia</taxon>
        <taxon>Eubacteriales</taxon>
        <taxon>Oscillospiraceae</taxon>
        <taxon>Ruminococcus</taxon>
    </lineage>
</organism>
<reference evidence="2 3" key="1">
    <citation type="journal article" date="2014" name="PLoS ONE">
        <title>Rumen cellulosomics: divergent fiber-degrading strategies revealed by comparative genome-wide analysis of six ruminococcal strains.</title>
        <authorList>
            <person name="Dassa B."/>
            <person name="Borovok I."/>
            <person name="Ruimy-Israeli V."/>
            <person name="Lamed R."/>
            <person name="Flint H.J."/>
            <person name="Duncan S.H."/>
            <person name="Henrissat B."/>
            <person name="Coutinho P."/>
            <person name="Morrison M."/>
            <person name="Mosoni P."/>
            <person name="Yeoman C.J."/>
            <person name="White B.A."/>
            <person name="Bayer E.A."/>
        </authorList>
    </citation>
    <scope>NUCLEOTIDE SEQUENCE [LARGE SCALE GENOMIC DNA]</scope>
    <source>
        <strain evidence="2 3">007c</strain>
    </source>
</reference>
<accession>W7UUC9</accession>
<proteinExistence type="predicted"/>
<keyword evidence="3" id="KW-1185">Reference proteome</keyword>
<dbReference type="AlphaFoldDB" id="W7UUC9"/>
<dbReference type="Proteomes" id="UP000019365">
    <property type="component" value="Unassembled WGS sequence"/>
</dbReference>
<dbReference type="EMBL" id="ATAX01000008">
    <property type="protein sequence ID" value="EWM54769.1"/>
    <property type="molecule type" value="Genomic_DNA"/>
</dbReference>
<comment type="caution">
    <text evidence="2">The sequence shown here is derived from an EMBL/GenBank/DDBJ whole genome shotgun (WGS) entry which is preliminary data.</text>
</comment>
<evidence type="ECO:0000256" key="1">
    <source>
        <dbReference type="SAM" id="Phobius"/>
    </source>
</evidence>
<sequence length="56" mass="6732">MKYILLQNTFLKKLMELFSITTATFLIILRHILFKEYLPIYQIFNIAVISTFALYK</sequence>
<keyword evidence="1" id="KW-0812">Transmembrane</keyword>
<protein>
    <submittedName>
        <fullName evidence="2">Uncharacterized protein</fullName>
    </submittedName>
</protein>
<gene>
    <name evidence="2" type="ORF">RF007C_10545</name>
</gene>
<keyword evidence="1" id="KW-1133">Transmembrane helix</keyword>
<name>W7UUC9_RUMFL</name>
<evidence type="ECO:0000313" key="3">
    <source>
        <dbReference type="Proteomes" id="UP000019365"/>
    </source>
</evidence>